<evidence type="ECO:0000256" key="3">
    <source>
        <dbReference type="ARBA" id="ARBA00022777"/>
    </source>
</evidence>
<dbReference type="PROSITE" id="PS50011">
    <property type="entry name" value="PROTEIN_KINASE_DOM"/>
    <property type="match status" value="1"/>
</dbReference>
<dbReference type="InterPro" id="IPR011009">
    <property type="entry name" value="Kinase-like_dom_sf"/>
</dbReference>
<keyword evidence="3 7" id="KW-0418">Kinase</keyword>
<dbReference type="Proteomes" id="UP000317648">
    <property type="component" value="Chromosome"/>
</dbReference>
<dbReference type="Gene3D" id="1.10.510.10">
    <property type="entry name" value="Transferase(Phosphotransferase) domain 1"/>
    <property type="match status" value="1"/>
</dbReference>
<dbReference type="Pfam" id="PF00069">
    <property type="entry name" value="Pkinase"/>
    <property type="match status" value="1"/>
</dbReference>
<dbReference type="GO" id="GO:0004674">
    <property type="term" value="F:protein serine/threonine kinase activity"/>
    <property type="evidence" value="ECO:0007669"/>
    <property type="project" value="UniProtKB-EC"/>
</dbReference>
<feature type="region of interest" description="Disordered" evidence="5">
    <location>
        <begin position="426"/>
        <end position="519"/>
    </location>
</feature>
<evidence type="ECO:0000256" key="1">
    <source>
        <dbReference type="ARBA" id="ARBA00022679"/>
    </source>
</evidence>
<feature type="region of interest" description="Disordered" evidence="5">
    <location>
        <begin position="328"/>
        <end position="348"/>
    </location>
</feature>
<gene>
    <name evidence="7" type="primary">pknH_1</name>
    <name evidence="7" type="ORF">Pla8534_04520</name>
</gene>
<dbReference type="PANTHER" id="PTHR43289">
    <property type="entry name" value="MITOGEN-ACTIVATED PROTEIN KINASE KINASE KINASE 20-RELATED"/>
    <property type="match status" value="1"/>
</dbReference>
<keyword evidence="2" id="KW-0547">Nucleotide-binding</keyword>
<dbReference type="InterPro" id="IPR000719">
    <property type="entry name" value="Prot_kinase_dom"/>
</dbReference>
<evidence type="ECO:0000313" key="8">
    <source>
        <dbReference type="Proteomes" id="UP000317648"/>
    </source>
</evidence>
<dbReference type="AlphaFoldDB" id="A0A518DLH8"/>
<accession>A0A518DLH8</accession>
<dbReference type="OrthoDB" id="6111975at2"/>
<evidence type="ECO:0000256" key="4">
    <source>
        <dbReference type="ARBA" id="ARBA00022840"/>
    </source>
</evidence>
<dbReference type="KEGG" id="lcre:Pla8534_04520"/>
<name>A0A518DLH8_9BACT</name>
<dbReference type="SUPFAM" id="SSF56112">
    <property type="entry name" value="Protein kinase-like (PK-like)"/>
    <property type="match status" value="1"/>
</dbReference>
<organism evidence="7 8">
    <name type="scientific">Lignipirellula cremea</name>
    <dbReference type="NCBI Taxonomy" id="2528010"/>
    <lineage>
        <taxon>Bacteria</taxon>
        <taxon>Pseudomonadati</taxon>
        <taxon>Planctomycetota</taxon>
        <taxon>Planctomycetia</taxon>
        <taxon>Pirellulales</taxon>
        <taxon>Pirellulaceae</taxon>
        <taxon>Lignipirellula</taxon>
    </lineage>
</organism>
<dbReference type="GO" id="GO:0005524">
    <property type="term" value="F:ATP binding"/>
    <property type="evidence" value="ECO:0007669"/>
    <property type="project" value="UniProtKB-KW"/>
</dbReference>
<evidence type="ECO:0000256" key="2">
    <source>
        <dbReference type="ARBA" id="ARBA00022741"/>
    </source>
</evidence>
<evidence type="ECO:0000313" key="7">
    <source>
        <dbReference type="EMBL" id="QDU92704.1"/>
    </source>
</evidence>
<feature type="compositionally biased region" description="Pro residues" evidence="5">
    <location>
        <begin position="450"/>
        <end position="482"/>
    </location>
</feature>
<feature type="compositionally biased region" description="Polar residues" evidence="5">
    <location>
        <begin position="426"/>
        <end position="441"/>
    </location>
</feature>
<keyword evidence="1 7" id="KW-0808">Transferase</keyword>
<dbReference type="PANTHER" id="PTHR43289:SF6">
    <property type="entry name" value="SERINE_THREONINE-PROTEIN KINASE NEKL-3"/>
    <property type="match status" value="1"/>
</dbReference>
<feature type="domain" description="Protein kinase" evidence="6">
    <location>
        <begin position="116"/>
        <end position="383"/>
    </location>
</feature>
<dbReference type="CDD" id="cd14014">
    <property type="entry name" value="STKc_PknB_like"/>
    <property type="match status" value="1"/>
</dbReference>
<sequence>MSDSFDAYHLWLGIAPGHQPPDHYRLLGVEKFESDLNVIANGADRQMLYLRNFQRGKYSALSQKLLNKVALAQGVLLDPGKKAAYDAQLRDGSAEADADADELPEIDESGALFGEYLLSDHLASGSTGQVFKAVHRTMQRTVALKIMSSDGVKSEEHVARFRQKVSILGRFQHPNVVVAYDAGERDGNFFLIMEYIDGWDLHALVKKNHPLPMENVLQYFTHAANALGYAHDHRVFHRNVNPTNLLIDREAVVKVIGWGLCRLAEEEHPSDSTLQVQSYDNSRIRGSFDFMSPEQFSSNGLADERSDVYALGCSLYFALTGKRPYSARTPQEKAEAHRKKPIPSLRKLRPDVPPVLDQIFQRMLAKEPSQRIASMYDLIDEFQAVLHDGGSAQARLVLGSWTPSAPTQLPTPAALVDRATIEQPTIEQPTIEQPTIEQPTSVPASVDAAPIPPPPALPVEPPLAMPAGPPPLALPMGPPPASPRTGRPASPPEPRPGDPALVDFLDKIQAKATSPRKKS</sequence>
<keyword evidence="4" id="KW-0067">ATP-binding</keyword>
<dbReference type="EMBL" id="CP036433">
    <property type="protein sequence ID" value="QDU92704.1"/>
    <property type="molecule type" value="Genomic_DNA"/>
</dbReference>
<protein>
    <submittedName>
        <fullName evidence="7">Serine/threonine-protein kinase PknH</fullName>
        <ecNumber evidence="7">2.7.11.1</ecNumber>
    </submittedName>
</protein>
<evidence type="ECO:0000256" key="5">
    <source>
        <dbReference type="SAM" id="MobiDB-lite"/>
    </source>
</evidence>
<keyword evidence="8" id="KW-1185">Reference proteome</keyword>
<proteinExistence type="predicted"/>
<dbReference type="EC" id="2.7.11.1" evidence="7"/>
<dbReference type="RefSeq" id="WP_145048889.1">
    <property type="nucleotide sequence ID" value="NZ_CP036433.1"/>
</dbReference>
<dbReference type="Gene3D" id="3.30.200.20">
    <property type="entry name" value="Phosphorylase Kinase, domain 1"/>
    <property type="match status" value="1"/>
</dbReference>
<evidence type="ECO:0000259" key="6">
    <source>
        <dbReference type="PROSITE" id="PS50011"/>
    </source>
</evidence>
<reference evidence="7 8" key="1">
    <citation type="submission" date="2019-02" db="EMBL/GenBank/DDBJ databases">
        <title>Deep-cultivation of Planctomycetes and their phenomic and genomic characterization uncovers novel biology.</title>
        <authorList>
            <person name="Wiegand S."/>
            <person name="Jogler M."/>
            <person name="Boedeker C."/>
            <person name="Pinto D."/>
            <person name="Vollmers J."/>
            <person name="Rivas-Marin E."/>
            <person name="Kohn T."/>
            <person name="Peeters S.H."/>
            <person name="Heuer A."/>
            <person name="Rast P."/>
            <person name="Oberbeckmann S."/>
            <person name="Bunk B."/>
            <person name="Jeske O."/>
            <person name="Meyerdierks A."/>
            <person name="Storesund J.E."/>
            <person name="Kallscheuer N."/>
            <person name="Luecker S."/>
            <person name="Lage O.M."/>
            <person name="Pohl T."/>
            <person name="Merkel B.J."/>
            <person name="Hornburger P."/>
            <person name="Mueller R.-W."/>
            <person name="Bruemmer F."/>
            <person name="Labrenz M."/>
            <person name="Spormann A.M."/>
            <person name="Op den Camp H."/>
            <person name="Overmann J."/>
            <person name="Amann R."/>
            <person name="Jetten M.S.M."/>
            <person name="Mascher T."/>
            <person name="Medema M.H."/>
            <person name="Devos D.P."/>
            <person name="Kaster A.-K."/>
            <person name="Ovreas L."/>
            <person name="Rohde M."/>
            <person name="Galperin M.Y."/>
            <person name="Jogler C."/>
        </authorList>
    </citation>
    <scope>NUCLEOTIDE SEQUENCE [LARGE SCALE GENOMIC DNA]</scope>
    <source>
        <strain evidence="7 8">Pla85_3_4</strain>
    </source>
</reference>